<dbReference type="PRINTS" id="PR00598">
    <property type="entry name" value="HTHMARR"/>
</dbReference>
<evidence type="ECO:0000256" key="3">
    <source>
        <dbReference type="ARBA" id="ARBA00023163"/>
    </source>
</evidence>
<dbReference type="Proteomes" id="UP000011922">
    <property type="component" value="Unassembled WGS sequence"/>
</dbReference>
<evidence type="ECO:0000313" key="6">
    <source>
        <dbReference type="Proteomes" id="UP000011922"/>
    </source>
</evidence>
<dbReference type="PATRIC" id="fig|1262666.3.peg.2874"/>
<dbReference type="GO" id="GO:0003677">
    <property type="term" value="F:DNA binding"/>
    <property type="evidence" value="ECO:0007669"/>
    <property type="project" value="UniProtKB-KW"/>
</dbReference>
<reference evidence="5 6" key="1">
    <citation type="journal article" date="2013" name="Genome Announc.">
        <title>Draft Genome Sequence for Desulfovibrio africanus Strain PCS.</title>
        <authorList>
            <person name="Brown S.D."/>
            <person name="Utturkar S.M."/>
            <person name="Arkin A.P."/>
            <person name="Deutschbauer A.M."/>
            <person name="Elias D.A."/>
            <person name="Hazen T.C."/>
            <person name="Chakraborty R."/>
        </authorList>
    </citation>
    <scope>NUCLEOTIDE SEQUENCE [LARGE SCALE GENOMIC DNA]</scope>
    <source>
        <strain evidence="5 6">PCS</strain>
    </source>
</reference>
<keyword evidence="1" id="KW-0805">Transcription regulation</keyword>
<gene>
    <name evidence="5" type="ORF">PCS_02841</name>
</gene>
<comment type="caution">
    <text evidence="5">The sequence shown here is derived from an EMBL/GenBank/DDBJ whole genome shotgun (WGS) entry which is preliminary data.</text>
</comment>
<dbReference type="SUPFAM" id="SSF46785">
    <property type="entry name" value="Winged helix' DNA-binding domain"/>
    <property type="match status" value="1"/>
</dbReference>
<dbReference type="AlphaFoldDB" id="M5Q187"/>
<dbReference type="Pfam" id="PF01047">
    <property type="entry name" value="MarR"/>
    <property type="match status" value="1"/>
</dbReference>
<evidence type="ECO:0000259" key="4">
    <source>
        <dbReference type="PROSITE" id="PS50995"/>
    </source>
</evidence>
<dbReference type="PROSITE" id="PS01117">
    <property type="entry name" value="HTH_MARR_1"/>
    <property type="match status" value="1"/>
</dbReference>
<dbReference type="InterPro" id="IPR000835">
    <property type="entry name" value="HTH_MarR-typ"/>
</dbReference>
<dbReference type="SMART" id="SM00347">
    <property type="entry name" value="HTH_MARR"/>
    <property type="match status" value="1"/>
</dbReference>
<dbReference type="OrthoDB" id="8906692at2"/>
<sequence>MHNGLNPDEMDKSVGFKVVKLALRMKQELRRAFLAAGLDVTPEQWAVMNKLYLAEGLSQSELADQVCKDRPTITRILDTLERRGLVVRGRDHTDRRRYRVHLTMAGSEMRGKLYPVTKGLGDKLISGLDAEEIARFKASLEILLKNLE</sequence>
<name>M5Q187_DESAF</name>
<dbReference type="PROSITE" id="PS50995">
    <property type="entry name" value="HTH_MARR_2"/>
    <property type="match status" value="1"/>
</dbReference>
<dbReference type="InterPro" id="IPR023187">
    <property type="entry name" value="Tscrpt_reg_MarR-type_CS"/>
</dbReference>
<keyword evidence="3" id="KW-0804">Transcription</keyword>
<keyword evidence="2" id="KW-0238">DNA-binding</keyword>
<dbReference type="InterPro" id="IPR039422">
    <property type="entry name" value="MarR/SlyA-like"/>
</dbReference>
<dbReference type="GO" id="GO:0006950">
    <property type="term" value="P:response to stress"/>
    <property type="evidence" value="ECO:0007669"/>
    <property type="project" value="TreeGrafter"/>
</dbReference>
<accession>M5Q187</accession>
<evidence type="ECO:0000256" key="2">
    <source>
        <dbReference type="ARBA" id="ARBA00023125"/>
    </source>
</evidence>
<dbReference type="Gene3D" id="1.10.10.10">
    <property type="entry name" value="Winged helix-like DNA-binding domain superfamily/Winged helix DNA-binding domain"/>
    <property type="match status" value="1"/>
</dbReference>
<dbReference type="PANTHER" id="PTHR33164">
    <property type="entry name" value="TRANSCRIPTIONAL REGULATOR, MARR FAMILY"/>
    <property type="match status" value="1"/>
</dbReference>
<evidence type="ECO:0000256" key="1">
    <source>
        <dbReference type="ARBA" id="ARBA00023015"/>
    </source>
</evidence>
<dbReference type="InterPro" id="IPR036390">
    <property type="entry name" value="WH_DNA-bd_sf"/>
</dbReference>
<dbReference type="EMBL" id="AOSV01000030">
    <property type="protein sequence ID" value="EMG36338.1"/>
    <property type="molecule type" value="Genomic_DNA"/>
</dbReference>
<dbReference type="RefSeq" id="WP_005988270.1">
    <property type="nucleotide sequence ID" value="NZ_AOSV01000030.1"/>
</dbReference>
<evidence type="ECO:0000313" key="5">
    <source>
        <dbReference type="EMBL" id="EMG36338.1"/>
    </source>
</evidence>
<proteinExistence type="predicted"/>
<dbReference type="GO" id="GO:0003700">
    <property type="term" value="F:DNA-binding transcription factor activity"/>
    <property type="evidence" value="ECO:0007669"/>
    <property type="project" value="InterPro"/>
</dbReference>
<organism evidence="5 6">
    <name type="scientific">Desulfocurvibacter africanus PCS</name>
    <dbReference type="NCBI Taxonomy" id="1262666"/>
    <lineage>
        <taxon>Bacteria</taxon>
        <taxon>Pseudomonadati</taxon>
        <taxon>Thermodesulfobacteriota</taxon>
        <taxon>Desulfovibrionia</taxon>
        <taxon>Desulfovibrionales</taxon>
        <taxon>Desulfovibrionaceae</taxon>
        <taxon>Desulfocurvibacter</taxon>
    </lineage>
</organism>
<dbReference type="InterPro" id="IPR036388">
    <property type="entry name" value="WH-like_DNA-bd_sf"/>
</dbReference>
<feature type="domain" description="HTH marR-type" evidence="4">
    <location>
        <begin position="11"/>
        <end position="145"/>
    </location>
</feature>
<dbReference type="PANTHER" id="PTHR33164:SF64">
    <property type="entry name" value="TRANSCRIPTIONAL REGULATOR SLYA"/>
    <property type="match status" value="1"/>
</dbReference>
<protein>
    <submittedName>
        <fullName evidence="5">Transcriptional regulator, MarR family</fullName>
    </submittedName>
</protein>